<dbReference type="InterPro" id="IPR052529">
    <property type="entry name" value="Bact_Transport_Assoc"/>
</dbReference>
<feature type="transmembrane region" description="Helical" evidence="2">
    <location>
        <begin position="90"/>
        <end position="113"/>
    </location>
</feature>
<organism evidence="4 5">
    <name type="scientific">Nonomuraea salmonea</name>
    <dbReference type="NCBI Taxonomy" id="46181"/>
    <lineage>
        <taxon>Bacteria</taxon>
        <taxon>Bacillati</taxon>
        <taxon>Actinomycetota</taxon>
        <taxon>Actinomycetes</taxon>
        <taxon>Streptosporangiales</taxon>
        <taxon>Streptosporangiaceae</taxon>
        <taxon>Nonomuraea</taxon>
    </lineage>
</organism>
<feature type="domain" description="DUF418" evidence="3">
    <location>
        <begin position="161"/>
        <end position="316"/>
    </location>
</feature>
<accession>A0ABV5NXM7</accession>
<dbReference type="Proteomes" id="UP001589568">
    <property type="component" value="Unassembled WGS sequence"/>
</dbReference>
<keyword evidence="2" id="KW-0812">Transmembrane</keyword>
<evidence type="ECO:0000256" key="2">
    <source>
        <dbReference type="SAM" id="Phobius"/>
    </source>
</evidence>
<dbReference type="InterPro" id="IPR007349">
    <property type="entry name" value="DUF418"/>
</dbReference>
<comment type="caution">
    <text evidence="4">The sequence shown here is derived from an EMBL/GenBank/DDBJ whole genome shotgun (WGS) entry which is preliminary data.</text>
</comment>
<feature type="transmembrane region" description="Helical" evidence="2">
    <location>
        <begin position="210"/>
        <end position="231"/>
    </location>
</feature>
<dbReference type="EMBL" id="JBHMCF010000040">
    <property type="protein sequence ID" value="MFB9475070.1"/>
    <property type="molecule type" value="Genomic_DNA"/>
</dbReference>
<feature type="transmembrane region" description="Helical" evidence="2">
    <location>
        <begin position="133"/>
        <end position="166"/>
    </location>
</feature>
<feature type="transmembrane region" description="Helical" evidence="2">
    <location>
        <begin position="274"/>
        <end position="298"/>
    </location>
</feature>
<name>A0ABV5NXM7_9ACTN</name>
<reference evidence="4 5" key="1">
    <citation type="submission" date="2024-09" db="EMBL/GenBank/DDBJ databases">
        <authorList>
            <person name="Sun Q."/>
            <person name="Mori K."/>
        </authorList>
    </citation>
    <scope>NUCLEOTIDE SEQUENCE [LARGE SCALE GENOMIC DNA]</scope>
    <source>
        <strain evidence="4 5">JCM 3324</strain>
    </source>
</reference>
<dbReference type="PANTHER" id="PTHR30590">
    <property type="entry name" value="INNER MEMBRANE PROTEIN"/>
    <property type="match status" value="1"/>
</dbReference>
<evidence type="ECO:0000259" key="3">
    <source>
        <dbReference type="Pfam" id="PF04235"/>
    </source>
</evidence>
<feature type="transmembrane region" description="Helical" evidence="2">
    <location>
        <begin position="53"/>
        <end position="70"/>
    </location>
</feature>
<dbReference type="RefSeq" id="WP_345393172.1">
    <property type="nucleotide sequence ID" value="NZ_BAAAXS010000001.1"/>
</dbReference>
<evidence type="ECO:0000313" key="4">
    <source>
        <dbReference type="EMBL" id="MFB9475070.1"/>
    </source>
</evidence>
<protein>
    <submittedName>
        <fullName evidence="4">DUF418 domain-containing protein</fullName>
    </submittedName>
</protein>
<proteinExistence type="predicted"/>
<feature type="transmembrane region" description="Helical" evidence="2">
    <location>
        <begin position="178"/>
        <end position="198"/>
    </location>
</feature>
<sequence>MSERRRRIDALDVIRGFALCGILLANVGPISNISGKVVPAGPGDWTGYVVDHRFFPIFAVLFGMGFALLLESAEGRTASPRLLLVRRLVVLLVIGLLHMFLVWPGDVLAIYAASGLVFLLPSTWLPRWTVAGLAAVILVASLSVTDGYLLAPGLLLAGAALVRFGVIDRIERSVKGTAITGALLAAAAAPVLAAQVVMPTNGPVGRAGGVVTAVAGMLIGGVYVCVLLLLLRTPLRAALHALFAPLGKMALTNYLTASILVLAVAHLHGRPQDWTQPVLLAVAIGVLAAQWVFSTFWLRHYRYGPLEWLWRWATWGRRPAIGRSHNSGRTITAGPGSGGVDSIHIKK</sequence>
<feature type="transmembrane region" description="Helical" evidence="2">
    <location>
        <begin position="12"/>
        <end position="33"/>
    </location>
</feature>
<dbReference type="Pfam" id="PF04235">
    <property type="entry name" value="DUF418"/>
    <property type="match status" value="1"/>
</dbReference>
<evidence type="ECO:0000256" key="1">
    <source>
        <dbReference type="SAM" id="MobiDB-lite"/>
    </source>
</evidence>
<keyword evidence="2" id="KW-1133">Transmembrane helix</keyword>
<keyword evidence="5" id="KW-1185">Reference proteome</keyword>
<gene>
    <name evidence="4" type="ORF">ACFFR3_36745</name>
</gene>
<feature type="transmembrane region" description="Helical" evidence="2">
    <location>
        <begin position="251"/>
        <end position="268"/>
    </location>
</feature>
<keyword evidence="2" id="KW-0472">Membrane</keyword>
<evidence type="ECO:0000313" key="5">
    <source>
        <dbReference type="Proteomes" id="UP001589568"/>
    </source>
</evidence>
<feature type="region of interest" description="Disordered" evidence="1">
    <location>
        <begin position="326"/>
        <end position="347"/>
    </location>
</feature>
<dbReference type="PANTHER" id="PTHR30590:SF3">
    <property type="entry name" value="HYPOTHETICAL MEMBRANE SPANNING PROTEIN"/>
    <property type="match status" value="1"/>
</dbReference>